<keyword evidence="3" id="KW-1185">Reference proteome</keyword>
<feature type="signal peptide" evidence="1">
    <location>
        <begin position="1"/>
        <end position="19"/>
    </location>
</feature>
<dbReference type="STRING" id="311410.LA5095_04770"/>
<evidence type="ECO:0000313" key="3">
    <source>
        <dbReference type="Proteomes" id="UP000049983"/>
    </source>
</evidence>
<dbReference type="GeneID" id="97669162"/>
<evidence type="ECO:0000256" key="1">
    <source>
        <dbReference type="SAM" id="SignalP"/>
    </source>
</evidence>
<protein>
    <recommendedName>
        <fullName evidence="4">Novel toxin 16 domain-containing protein</fullName>
    </recommendedName>
</protein>
<reference evidence="3" key="1">
    <citation type="submission" date="2015-07" db="EMBL/GenBank/DDBJ databases">
        <authorList>
            <person name="Rodrigo-Torres Lidia"/>
            <person name="Arahal R.David."/>
        </authorList>
    </citation>
    <scope>NUCLEOTIDE SEQUENCE [LARGE SCALE GENOMIC DNA]</scope>
    <source>
        <strain evidence="3">CECT 5096</strain>
    </source>
</reference>
<organism evidence="2 3">
    <name type="scientific">Roseibium album</name>
    <dbReference type="NCBI Taxonomy" id="311410"/>
    <lineage>
        <taxon>Bacteria</taxon>
        <taxon>Pseudomonadati</taxon>
        <taxon>Pseudomonadota</taxon>
        <taxon>Alphaproteobacteria</taxon>
        <taxon>Hyphomicrobiales</taxon>
        <taxon>Stappiaceae</taxon>
        <taxon>Roseibium</taxon>
    </lineage>
</organism>
<sequence length="115" mass="12422">MKYSVMMAMVFLTGFGAPAPGLASCNDVNLDLCSVAECRHRQSHVHPTCDVKRSCASVLPSQRDTLREYRARNENCAAARQYVTECFGGADAGHQEAIDSALRAANVCAVKLGEE</sequence>
<proteinExistence type="predicted"/>
<evidence type="ECO:0000313" key="2">
    <source>
        <dbReference type="EMBL" id="CTQ68283.1"/>
    </source>
</evidence>
<dbReference type="OrthoDB" id="9997490at2"/>
<name>A0A0M7B0B1_9HYPH</name>
<accession>A0A0M7B0B1</accession>
<dbReference type="RefSeq" id="WP_055404411.1">
    <property type="nucleotide sequence ID" value="NZ_CANKXR010000006.1"/>
</dbReference>
<dbReference type="PROSITE" id="PS51257">
    <property type="entry name" value="PROKAR_LIPOPROTEIN"/>
    <property type="match status" value="1"/>
</dbReference>
<dbReference type="AlphaFoldDB" id="A0A0M7B0B1"/>
<evidence type="ECO:0008006" key="4">
    <source>
        <dbReference type="Google" id="ProtNLM"/>
    </source>
</evidence>
<feature type="chain" id="PRO_5009788168" description="Novel toxin 16 domain-containing protein" evidence="1">
    <location>
        <begin position="20"/>
        <end position="115"/>
    </location>
</feature>
<dbReference type="EMBL" id="CXWC01000003">
    <property type="protein sequence ID" value="CTQ68283.1"/>
    <property type="molecule type" value="Genomic_DNA"/>
</dbReference>
<keyword evidence="1" id="KW-0732">Signal</keyword>
<dbReference type="Proteomes" id="UP000049983">
    <property type="component" value="Unassembled WGS sequence"/>
</dbReference>
<gene>
    <name evidence="2" type="ORF">LA5096_01749</name>
</gene>